<gene>
    <name evidence="11" type="ORF">T265_13580</name>
</gene>
<dbReference type="Pfam" id="PF03853">
    <property type="entry name" value="YjeF_N"/>
    <property type="match status" value="2"/>
</dbReference>
<dbReference type="EC" id="5.1.99.6" evidence="3"/>
<comment type="catalytic activity">
    <reaction evidence="2">
        <text>(6R)-NADPHX = (6S)-NADPHX</text>
        <dbReference type="Rhea" id="RHEA:32227"/>
        <dbReference type="ChEBI" id="CHEBI:64076"/>
        <dbReference type="ChEBI" id="CHEBI:64077"/>
        <dbReference type="EC" id="5.1.99.6"/>
    </reaction>
</comment>
<dbReference type="InterPro" id="IPR032976">
    <property type="entry name" value="YJEFN_prot_NAXE-like"/>
</dbReference>
<dbReference type="GO" id="GO:0046872">
    <property type="term" value="F:metal ion binding"/>
    <property type="evidence" value="ECO:0007669"/>
    <property type="project" value="UniProtKB-KW"/>
</dbReference>
<proteinExistence type="predicted"/>
<feature type="non-terminal residue" evidence="11">
    <location>
        <position position="316"/>
    </location>
</feature>
<feature type="domain" description="YjeF N-terminal" evidence="10">
    <location>
        <begin position="73"/>
        <end position="249"/>
    </location>
</feature>
<dbReference type="OrthoDB" id="10064708at2759"/>
<evidence type="ECO:0000256" key="9">
    <source>
        <dbReference type="ARBA" id="ARBA00023235"/>
    </source>
</evidence>
<keyword evidence="12" id="KW-1185">Reference proteome</keyword>
<name>A0A074ZMR1_OPIVI</name>
<dbReference type="CTD" id="20327747"/>
<dbReference type="PANTHER" id="PTHR13232:SF10">
    <property type="entry name" value="NAD(P)H-HYDRATE EPIMERASE"/>
    <property type="match status" value="1"/>
</dbReference>
<keyword evidence="7" id="KW-0630">Potassium</keyword>
<dbReference type="InterPro" id="IPR004443">
    <property type="entry name" value="YjeF_N_dom"/>
</dbReference>
<keyword evidence="8" id="KW-0520">NAD</keyword>
<keyword evidence="4" id="KW-0479">Metal-binding</keyword>
<accession>A0A074ZMR1</accession>
<organism evidence="11 12">
    <name type="scientific">Opisthorchis viverrini</name>
    <name type="common">Southeast Asian liver fluke</name>
    <dbReference type="NCBI Taxonomy" id="6198"/>
    <lineage>
        <taxon>Eukaryota</taxon>
        <taxon>Metazoa</taxon>
        <taxon>Spiralia</taxon>
        <taxon>Lophotrochozoa</taxon>
        <taxon>Platyhelminthes</taxon>
        <taxon>Trematoda</taxon>
        <taxon>Digenea</taxon>
        <taxon>Opisthorchiida</taxon>
        <taxon>Opisthorchiata</taxon>
        <taxon>Opisthorchiidae</taxon>
        <taxon>Opisthorchis</taxon>
    </lineage>
</organism>
<evidence type="ECO:0000256" key="5">
    <source>
        <dbReference type="ARBA" id="ARBA00022741"/>
    </source>
</evidence>
<comment type="catalytic activity">
    <reaction evidence="1">
        <text>(6R)-NADHX = (6S)-NADHX</text>
        <dbReference type="Rhea" id="RHEA:32215"/>
        <dbReference type="ChEBI" id="CHEBI:64074"/>
        <dbReference type="ChEBI" id="CHEBI:64075"/>
        <dbReference type="EC" id="5.1.99.6"/>
    </reaction>
</comment>
<evidence type="ECO:0000259" key="10">
    <source>
        <dbReference type="PROSITE" id="PS51385"/>
    </source>
</evidence>
<dbReference type="Gene3D" id="3.40.50.10260">
    <property type="entry name" value="YjeF N-terminal domain"/>
    <property type="match status" value="2"/>
</dbReference>
<dbReference type="PANTHER" id="PTHR13232">
    <property type="entry name" value="NAD(P)H-HYDRATE EPIMERASE"/>
    <property type="match status" value="1"/>
</dbReference>
<keyword evidence="9" id="KW-0413">Isomerase</keyword>
<evidence type="ECO:0000256" key="1">
    <source>
        <dbReference type="ARBA" id="ARBA00000013"/>
    </source>
</evidence>
<sequence length="316" mass="35102">MPYRHRKDYSFAISLLKVFVVVSSSGHFLQKIFHSFLFQFRTSALLFFRPSVLKLPVLTNRSSMISYLNQADAQQLDNELFTEYAYSVDQLMELAGLSCATAIAKAYPRDKLRITNGALLVCCGPGNNGGDGLVCARHLKMFMASQWGSSYNLIVDALFGFGFKPPVSAEFRTLLDYMCQAKIPVVSIDVPSGWNVEADVGEVEEGSLNPDCLISLTAPKLCARAFRGRFHFLGEVEPWTVNVEPPTASEVYDCICSLKRHRAPGPDDLPPALFKDGGEVLSQRLSDLFACIWETESVPDNWGESVIVPISKKRAR</sequence>
<dbReference type="KEGG" id="ovi:T265_13580"/>
<dbReference type="STRING" id="6198.A0A074ZMR1"/>
<keyword evidence="6" id="KW-0521">NADP</keyword>
<dbReference type="RefSeq" id="XP_009167837.1">
    <property type="nucleotide sequence ID" value="XM_009169573.1"/>
</dbReference>
<dbReference type="EMBL" id="KL596699">
    <property type="protein sequence ID" value="KER28421.1"/>
    <property type="molecule type" value="Genomic_DNA"/>
</dbReference>
<evidence type="ECO:0000313" key="11">
    <source>
        <dbReference type="EMBL" id="KER28421.1"/>
    </source>
</evidence>
<dbReference type="GeneID" id="20327747"/>
<evidence type="ECO:0000256" key="7">
    <source>
        <dbReference type="ARBA" id="ARBA00022958"/>
    </source>
</evidence>
<dbReference type="GO" id="GO:0005739">
    <property type="term" value="C:mitochondrion"/>
    <property type="evidence" value="ECO:0007669"/>
    <property type="project" value="TreeGrafter"/>
</dbReference>
<evidence type="ECO:0000256" key="3">
    <source>
        <dbReference type="ARBA" id="ARBA00012228"/>
    </source>
</evidence>
<reference evidence="11 12" key="1">
    <citation type="submission" date="2013-11" db="EMBL/GenBank/DDBJ databases">
        <title>Opisthorchis viverrini - life in the bile duct.</title>
        <authorList>
            <person name="Young N.D."/>
            <person name="Nagarajan N."/>
            <person name="Lin S.J."/>
            <person name="Korhonen P.K."/>
            <person name="Jex A.R."/>
            <person name="Hall R.S."/>
            <person name="Safavi-Hemami H."/>
            <person name="Kaewkong W."/>
            <person name="Bertrand D."/>
            <person name="Gao S."/>
            <person name="Seet Q."/>
            <person name="Wongkham S."/>
            <person name="Teh B.T."/>
            <person name="Wongkham C."/>
            <person name="Intapan P.M."/>
            <person name="Maleewong W."/>
            <person name="Yang X."/>
            <person name="Hu M."/>
            <person name="Wang Z."/>
            <person name="Hofmann A."/>
            <person name="Sternberg P.W."/>
            <person name="Tan P."/>
            <person name="Wang J."/>
            <person name="Gasser R.B."/>
        </authorList>
    </citation>
    <scope>NUCLEOTIDE SEQUENCE [LARGE SCALE GENOMIC DNA]</scope>
</reference>
<evidence type="ECO:0000313" key="12">
    <source>
        <dbReference type="Proteomes" id="UP000054324"/>
    </source>
</evidence>
<dbReference type="Proteomes" id="UP000054324">
    <property type="component" value="Unassembled WGS sequence"/>
</dbReference>
<dbReference type="GO" id="GO:0052856">
    <property type="term" value="F:NAD(P)HX epimerase activity"/>
    <property type="evidence" value="ECO:0007669"/>
    <property type="project" value="UniProtKB-EC"/>
</dbReference>
<evidence type="ECO:0000256" key="8">
    <source>
        <dbReference type="ARBA" id="ARBA00023027"/>
    </source>
</evidence>
<evidence type="ECO:0000256" key="6">
    <source>
        <dbReference type="ARBA" id="ARBA00022857"/>
    </source>
</evidence>
<evidence type="ECO:0000256" key="4">
    <source>
        <dbReference type="ARBA" id="ARBA00022723"/>
    </source>
</evidence>
<dbReference type="SUPFAM" id="SSF64153">
    <property type="entry name" value="YjeF N-terminal domain-like"/>
    <property type="match status" value="1"/>
</dbReference>
<protein>
    <recommendedName>
        <fullName evidence="3">NAD(P)H-hydrate epimerase</fullName>
        <ecNumber evidence="3">5.1.99.6</ecNumber>
    </recommendedName>
</protein>
<dbReference type="PROSITE" id="PS51385">
    <property type="entry name" value="YJEF_N"/>
    <property type="match status" value="1"/>
</dbReference>
<evidence type="ECO:0000256" key="2">
    <source>
        <dbReference type="ARBA" id="ARBA00000909"/>
    </source>
</evidence>
<dbReference type="GO" id="GO:0000166">
    <property type="term" value="F:nucleotide binding"/>
    <property type="evidence" value="ECO:0007669"/>
    <property type="project" value="UniProtKB-KW"/>
</dbReference>
<keyword evidence="5" id="KW-0547">Nucleotide-binding</keyword>
<dbReference type="InterPro" id="IPR036652">
    <property type="entry name" value="YjeF_N_dom_sf"/>
</dbReference>
<dbReference type="AlphaFoldDB" id="A0A074ZMR1"/>